<accession>A0A397L3V6</accession>
<dbReference type="InterPro" id="IPR005379">
    <property type="entry name" value="FDM1-5/IDN2_XH"/>
</dbReference>
<feature type="domain" description="Factor of DNA methylation 1-5/IDN2" evidence="1">
    <location>
        <begin position="54"/>
        <end position="175"/>
    </location>
</feature>
<dbReference type="EMBL" id="KZ867572">
    <property type="protein sequence ID" value="RIA04315.1"/>
    <property type="molecule type" value="Genomic_DNA"/>
</dbReference>
<sequence length="178" mass="20907">MSDKEVICTDEVDPLNFENQLDLKEEELLSASCRLVKIFPHVISNYDGNDPKRIMGKLDMEMFVEAYRDKATEYDTQDMIRERASETHELWSNIVRAANLQLDPNADNAPFRPYRVESLEILKEELGLTLYRHIRKAFREVRVAAKYRVHFRPWNTREDKEANFDSLLTSLTPTWPLG</sequence>
<name>A0A397L3V6_BRACM</name>
<proteinExistence type="predicted"/>
<evidence type="ECO:0000259" key="1">
    <source>
        <dbReference type="Pfam" id="PF03469"/>
    </source>
</evidence>
<gene>
    <name evidence="2" type="ORF">BRARA_K01460</name>
</gene>
<evidence type="ECO:0000313" key="2">
    <source>
        <dbReference type="EMBL" id="RIA04315.1"/>
    </source>
</evidence>
<protein>
    <recommendedName>
        <fullName evidence="1">Factor of DNA methylation 1-5/IDN2 domain-containing protein</fullName>
    </recommendedName>
</protein>
<organism evidence="2">
    <name type="scientific">Brassica campestris</name>
    <name type="common">Field mustard</name>
    <dbReference type="NCBI Taxonomy" id="3711"/>
    <lineage>
        <taxon>Eukaryota</taxon>
        <taxon>Viridiplantae</taxon>
        <taxon>Streptophyta</taxon>
        <taxon>Embryophyta</taxon>
        <taxon>Tracheophyta</taxon>
        <taxon>Spermatophyta</taxon>
        <taxon>Magnoliopsida</taxon>
        <taxon>eudicotyledons</taxon>
        <taxon>Gunneridae</taxon>
        <taxon>Pentapetalae</taxon>
        <taxon>rosids</taxon>
        <taxon>malvids</taxon>
        <taxon>Brassicales</taxon>
        <taxon>Brassicaceae</taxon>
        <taxon>Brassiceae</taxon>
        <taxon>Brassica</taxon>
    </lineage>
</organism>
<dbReference type="Pfam" id="PF03469">
    <property type="entry name" value="XH"/>
    <property type="match status" value="1"/>
</dbReference>
<dbReference type="AlphaFoldDB" id="A0A397L3V6"/>
<dbReference type="Proteomes" id="UP000264353">
    <property type="component" value="Unassembled WGS sequence"/>
</dbReference>
<reference evidence="2" key="1">
    <citation type="submission" date="2018-06" db="EMBL/GenBank/DDBJ databases">
        <title>WGS assembly of Brassica rapa FPsc.</title>
        <authorList>
            <person name="Bowman J."/>
            <person name="Kohchi T."/>
            <person name="Yamato K."/>
            <person name="Jenkins J."/>
            <person name="Shu S."/>
            <person name="Ishizaki K."/>
            <person name="Yamaoka S."/>
            <person name="Nishihama R."/>
            <person name="Nakamura Y."/>
            <person name="Berger F."/>
            <person name="Adam C."/>
            <person name="Aki S."/>
            <person name="Althoff F."/>
            <person name="Araki T."/>
            <person name="Arteaga-Vazquez M."/>
            <person name="Balasubrmanian S."/>
            <person name="Bauer D."/>
            <person name="Boehm C."/>
            <person name="Briginshaw L."/>
            <person name="Caballero-Perez J."/>
            <person name="Catarino B."/>
            <person name="Chen F."/>
            <person name="Chiyoda S."/>
            <person name="Chovatia M."/>
            <person name="Davies K."/>
            <person name="Delmans M."/>
            <person name="Demura T."/>
            <person name="Dierschke T."/>
            <person name="Dolan L."/>
            <person name="Dorantes-Acosta A."/>
            <person name="Eklund D."/>
            <person name="Florent S."/>
            <person name="Flores-Sandoval E."/>
            <person name="Fujiyama A."/>
            <person name="Fukuzawa H."/>
            <person name="Galik B."/>
            <person name="Grimanelli D."/>
            <person name="Grimwood J."/>
            <person name="Grossniklaus U."/>
            <person name="Hamada T."/>
            <person name="Haseloff J."/>
            <person name="Hetherington A."/>
            <person name="Higo A."/>
            <person name="Hirakawa Y."/>
            <person name="Hundley H."/>
            <person name="Ikeda Y."/>
            <person name="Inoue K."/>
            <person name="Inoue S."/>
            <person name="Ishida S."/>
            <person name="Jia Q."/>
            <person name="Kakita M."/>
            <person name="Kanazawa T."/>
            <person name="Kawai Y."/>
            <person name="Kawashima T."/>
            <person name="Kennedy M."/>
            <person name="Kinose K."/>
            <person name="Kinoshita T."/>
            <person name="Kohara Y."/>
            <person name="Koide E."/>
            <person name="Komatsu K."/>
            <person name="Kopischke S."/>
            <person name="Kubo M."/>
            <person name="Kyozuka J."/>
            <person name="Lagercrantz U."/>
            <person name="Lin S."/>
            <person name="Lindquist E."/>
            <person name="Lipzen A."/>
            <person name="Lu C."/>
            <person name="Luna E."/>
            <person name="Martienssen R."/>
            <person name="Minamino N."/>
            <person name="Mizutani M."/>
            <person name="Mizutani M."/>
            <person name="Mochizuki N."/>
            <person name="Monte I."/>
            <person name="Mosher R."/>
            <person name="Nagasaki H."/>
            <person name="Nakagami H."/>
            <person name="Naramoto S."/>
            <person name="Nishitani K."/>
            <person name="Ohtani M."/>
            <person name="Okamoto T."/>
            <person name="Okumura M."/>
            <person name="Phillips J."/>
            <person name="Pollak B."/>
            <person name="Reinders A."/>
            <person name="Roevekamp M."/>
            <person name="Sano R."/>
            <person name="Sawa S."/>
            <person name="Schmid M."/>
            <person name="Shirakawa M."/>
            <person name="Solano R."/>
            <person name="Spunde A."/>
            <person name="Suetsugu N."/>
            <person name="Sugano S."/>
            <person name="Sugiyama A."/>
            <person name="Sun R."/>
            <person name="Suzuki Y."/>
            <person name="Takenaka M."/>
            <person name="Takezawa D."/>
            <person name="Tomogane H."/>
            <person name="Tsuzuki M."/>
            <person name="Ueda T."/>
            <person name="Umeda M."/>
            <person name="Ward J."/>
            <person name="Watanabe Y."/>
            <person name="Yazaki K."/>
            <person name="Yokoyama R."/>
            <person name="Yoshitake Y."/>
            <person name="Yotsui I."/>
            <person name="Zachgo S."/>
            <person name="Schmutz J."/>
        </authorList>
    </citation>
    <scope>NUCLEOTIDE SEQUENCE [LARGE SCALE GENOMIC DNA]</scope>
</reference>